<reference evidence="8 9" key="1">
    <citation type="submission" date="2016-05" db="EMBL/GenBank/DDBJ databases">
        <title>Genome sequencing of Trichophyton rubrum CMCC(F)T1i isolated from hair.</title>
        <authorList>
            <person name="Zhan P."/>
            <person name="Tao Y."/>
            <person name="Liu W."/>
        </authorList>
    </citation>
    <scope>NUCLEOTIDE SEQUENCE [LARGE SCALE GENOMIC DNA]</scope>
    <source>
        <strain evidence="9">CMCC(F)T1i</strain>
    </source>
</reference>
<organism evidence="8 9">
    <name type="scientific">Trichophyton rubrum</name>
    <name type="common">Athlete's foot fungus</name>
    <name type="synonym">Epidermophyton rubrum</name>
    <dbReference type="NCBI Taxonomy" id="5551"/>
    <lineage>
        <taxon>Eukaryota</taxon>
        <taxon>Fungi</taxon>
        <taxon>Dikarya</taxon>
        <taxon>Ascomycota</taxon>
        <taxon>Pezizomycotina</taxon>
        <taxon>Eurotiomycetes</taxon>
        <taxon>Eurotiomycetidae</taxon>
        <taxon>Onygenales</taxon>
        <taxon>Arthrodermataceae</taxon>
        <taxon>Trichophyton</taxon>
    </lineage>
</organism>
<feature type="domain" description="Band 7" evidence="7">
    <location>
        <begin position="269"/>
        <end position="453"/>
    </location>
</feature>
<dbReference type="InterPro" id="IPR027705">
    <property type="entry name" value="Flotillin_fam"/>
</dbReference>
<evidence type="ECO:0000256" key="6">
    <source>
        <dbReference type="SAM" id="MobiDB-lite"/>
    </source>
</evidence>
<dbReference type="GO" id="GO:0005886">
    <property type="term" value="C:plasma membrane"/>
    <property type="evidence" value="ECO:0007669"/>
    <property type="project" value="UniProtKB-SubCell"/>
</dbReference>
<dbReference type="PANTHER" id="PTHR13806:SF31">
    <property type="entry name" value="FLOTILLIN-LIKE PROTEIN 1-RELATED"/>
    <property type="match status" value="1"/>
</dbReference>
<dbReference type="Gene3D" id="3.30.479.30">
    <property type="entry name" value="Band 7 domain"/>
    <property type="match status" value="1"/>
</dbReference>
<keyword evidence="4" id="KW-0472">Membrane</keyword>
<accession>A0A178EPG6</accession>
<sequence length="729" mass="80111">MYGVGLPRYGRPVDIFASHATAEASAGWHQIYRQADMGYASSLARFRVPRARLAPTFAGTNRQPATKLSKPPTQQHMTYILDQHAALISAPASAEVRSFESAAAKRRVGVAGNGLWSNREMVHAGRADKAAFARLLRPGLLVSLGQRCVSKGEYGMADGSAGELNRNPCMAMQFAPCSRFSAGYGSKTGGFRAWAIACVPSLPQYDVRRLSDCIASSSSAAWPAGYINPFVGSSFLLSHIFIFIFITTTTILSHTHTHTHNIRLYNVSEPNEYLVITGAGIQDVLIKKTAFLLPWQKCTRISISPFDFSLNLQAMTIEKLQFSLPAVFTIGPDNNLASLKKYALLLSGKPGRQGSSSHTSGNYVQDIVKGIIEGETRVIVSGMTMEEIFKERQLFKQHVIDNVQKELDQFGLRIYNANVKELQDAPGSEYFTYLSRKAHEGALNQSKVEVAEARMRGEIGEAEKRGKTKQEISRIDAETAVLETKRRSDKLQADAQLTNRQTELNMGIELARIEAKRHAEAKDSELQKHVETKRAETELERLRALDVTKSKAAREAAEQTAEATYFSRTKEADASLYRSKMEADATFYRQTKEAEAAFFAKQKEAEAMAEMAKGYGAMADVLGGPQGLLQYMMIQSGTYEKLAKANGQAIQGLQPKISVWNTGNADGNSSAADATAPLRNLMQSMPPLFSTIHEQTGIAPPNWMVQMPPPEKQHPVNPQKFAGAKANGN</sequence>
<evidence type="ECO:0000259" key="7">
    <source>
        <dbReference type="Pfam" id="PF01145"/>
    </source>
</evidence>
<evidence type="ECO:0000256" key="3">
    <source>
        <dbReference type="ARBA" id="ARBA00022475"/>
    </source>
</evidence>
<dbReference type="Pfam" id="PF01145">
    <property type="entry name" value="Band_7"/>
    <property type="match status" value="1"/>
</dbReference>
<evidence type="ECO:0000256" key="2">
    <source>
        <dbReference type="ARBA" id="ARBA00007161"/>
    </source>
</evidence>
<dbReference type="SUPFAM" id="SSF117892">
    <property type="entry name" value="Band 7/SPFH domain"/>
    <property type="match status" value="1"/>
</dbReference>
<keyword evidence="3" id="KW-1003">Cell membrane</keyword>
<dbReference type="PANTHER" id="PTHR13806">
    <property type="entry name" value="FLOTILLIN-RELATED"/>
    <property type="match status" value="1"/>
</dbReference>
<evidence type="ECO:0000256" key="1">
    <source>
        <dbReference type="ARBA" id="ARBA00004236"/>
    </source>
</evidence>
<dbReference type="VEuPathDB" id="FungiDB:TERG_03070"/>
<protein>
    <recommendedName>
        <fullName evidence="7">Band 7 domain-containing protein</fullName>
    </recommendedName>
</protein>
<gene>
    <name evidence="8" type="ORF">A7C99_6521</name>
</gene>
<dbReference type="AlphaFoldDB" id="A0A178EPG6"/>
<proteinExistence type="inferred from homology"/>
<dbReference type="InterPro" id="IPR036013">
    <property type="entry name" value="Band_7/SPFH_dom_sf"/>
</dbReference>
<name>A0A178EPG6_TRIRU</name>
<evidence type="ECO:0000313" key="9">
    <source>
        <dbReference type="Proteomes" id="UP000243015"/>
    </source>
</evidence>
<dbReference type="InterPro" id="IPR001107">
    <property type="entry name" value="Band_7"/>
</dbReference>
<comment type="subcellular location">
    <subcellularLocation>
        <location evidence="1">Cell membrane</location>
    </subcellularLocation>
</comment>
<evidence type="ECO:0000313" key="8">
    <source>
        <dbReference type="EMBL" id="OAL61950.1"/>
    </source>
</evidence>
<dbReference type="CDD" id="cd03399">
    <property type="entry name" value="SPFH_flotillin"/>
    <property type="match status" value="1"/>
</dbReference>
<comment type="caution">
    <text evidence="8">The sequence shown here is derived from an EMBL/GenBank/DDBJ whole genome shotgun (WGS) entry which is preliminary data.</text>
</comment>
<dbReference type="Proteomes" id="UP000243015">
    <property type="component" value="Unassembled WGS sequence"/>
</dbReference>
<evidence type="ECO:0000256" key="5">
    <source>
        <dbReference type="RuleBase" id="RU366054"/>
    </source>
</evidence>
<dbReference type="EMBL" id="LHPM01000019">
    <property type="protein sequence ID" value="OAL61950.1"/>
    <property type="molecule type" value="Genomic_DNA"/>
</dbReference>
<comment type="similarity">
    <text evidence="2 5">Belongs to the band 7/mec-2 family. Flotillin subfamily.</text>
</comment>
<feature type="region of interest" description="Disordered" evidence="6">
    <location>
        <begin position="709"/>
        <end position="729"/>
    </location>
</feature>
<evidence type="ECO:0000256" key="4">
    <source>
        <dbReference type="ARBA" id="ARBA00023136"/>
    </source>
</evidence>